<dbReference type="PANTHER" id="PTHR10098">
    <property type="entry name" value="RAPSYN-RELATED"/>
    <property type="match status" value="1"/>
</dbReference>
<dbReference type="PANTHER" id="PTHR10098:SF111">
    <property type="entry name" value="CHAT DOMAIN-CONTAINING PROTEIN"/>
    <property type="match status" value="1"/>
</dbReference>
<evidence type="ECO:0000313" key="4">
    <source>
        <dbReference type="Proteomes" id="UP001497444"/>
    </source>
</evidence>
<protein>
    <recommendedName>
        <fullName evidence="2">CHAT domain-containing protein</fullName>
    </recommendedName>
</protein>
<evidence type="ECO:0000256" key="1">
    <source>
        <dbReference type="SAM" id="MobiDB-lite"/>
    </source>
</evidence>
<evidence type="ECO:0000259" key="2">
    <source>
        <dbReference type="Pfam" id="PF12770"/>
    </source>
</evidence>
<keyword evidence="4" id="KW-1185">Reference proteome</keyword>
<dbReference type="Pfam" id="PF12770">
    <property type="entry name" value="CHAT"/>
    <property type="match status" value="1"/>
</dbReference>
<feature type="compositionally biased region" description="Polar residues" evidence="1">
    <location>
        <begin position="1"/>
        <end position="20"/>
    </location>
</feature>
<dbReference type="EMBL" id="OZ020102">
    <property type="protein sequence ID" value="CAK9275627.1"/>
    <property type="molecule type" value="Genomic_DNA"/>
</dbReference>
<sequence length="1452" mass="165299">MDGLVSQETTSTGQASTASRGITPLPPGGPKLSTTYKLPGEGKCTVVDVDSFPSHDGWWTPPLHGEDVECLWNNSELDELEELRLHDPKRFLEILEGHGCCIGDQDLLISCFENEEGLQPLHKRRANRHAAGSFGVEPPGPDDADYVLLMATNLKTYFNLDWQWGHLVYRTCSREYELLERHLTAIPEHLGDLKGQFKVSSEEAGSAVRRSDWKKACQFYGECLRILGSMENGLWTRIRTWLLLWVCIPLVHIYQVWLKNYPKCVAIYDLMLQQLNQEDTDGSEGDENLGQLYYVIVWHRRMVLFEWSHTMDRKANGDQCRCLLSLYVRAKAFNVVAVQNKEAQGFEWLQIMTNEWGRRSSMKSGEGDMRVAFCFNLQHLFGISQQCLSELVKWTREKWVWINLADVDQESKIRWKIQDVEESYPVNVLDEIAQKEIAQLEGCVLQKKIFECNILRCEAKFCMLSDPNRAEQLLLDVENKLTKLKLEFPDHASSTITTELAHLNFVLAKILHDRTRGSQIWRDSPYGLEEPTKQAPHAERATQLFMAVDSSRWPSSKLGSPDALIQSRMERLRGRQLIWDLYVHKERHPGQISDTYFGPISDKYDEAIGAFRKSLQLLSQSVYTLQPTRRDEIDCHTELGYCYINAVTFKDPNLKKCDNAAQGLKVYRDCHLNTAIEHFQEALDLATTCGDDKQLRIITGLGDAHFEKAIQLYDRLQEFLFLIPKFLDDLHEALQSNNSKIRVQQERKCASPHHLHLHSLTLEPGGVCYVVDQGFNQSKLNREWTKAVQMSRLIQSGASRVDLQWLIDQFVLTFVEDFLVEVQQSADYLLKSLKMDFAIPFDAPKDGHLSFNEVVWERAESSKIRNTSLQFLFCIGFAVGDIRQVIGMRRAYNALPESFRETLDYMRIVDEFRYQWRDELDPKGPTVLKGLLWAERGRSRILINQFVVANKLHQDETLEINKLVNFDFTDQKSWKILRAAQLGCGEDTVFVEYVYDTYMEGGYVVQVFAYVISKDGEVDVRTIEVGDPQDLQASLKRIHAYMSGSQSSQAETIQTDLENLYNIFIRPISDLLDGMKPEDKLIFALDDVLTNVPFSILLDGQTGRYLIENHTISFTPALRVLGQCNERFKSMAQASKRVEPSVALGDPAYRQVKKRLVHTLDEVTKISKFFKDGCVKVITGPEASIDNLLNFANLPVDTVQGFVHIAAHGLVNQGNRSGSLLLANSKIKYKDPQPMKFNTHSDSLSQSSFHQRDEELVESDELEEDQTFDDTLSKFEMLGVGCVRGGSTSELTKKDKEGGILRSENIVKLGFEWRSRMVVLSACNTAKGCVLKTEGVVGLPRAFLVAGVPCVVASQWSLDDEASSELMQKFYEEMSRGSDSATAIRSAMLRMKPEEGLPAEVYKWGGYLVWGLPTVTLPPSMLKSPWLPPKPISLKHGRKVLLSQNSRESVLQ</sequence>
<feature type="region of interest" description="Disordered" evidence="1">
    <location>
        <begin position="1"/>
        <end position="32"/>
    </location>
</feature>
<name>A0ABP0XAD6_9BRYO</name>
<organism evidence="3 4">
    <name type="scientific">Sphagnum jensenii</name>
    <dbReference type="NCBI Taxonomy" id="128206"/>
    <lineage>
        <taxon>Eukaryota</taxon>
        <taxon>Viridiplantae</taxon>
        <taxon>Streptophyta</taxon>
        <taxon>Embryophyta</taxon>
        <taxon>Bryophyta</taxon>
        <taxon>Sphagnophytina</taxon>
        <taxon>Sphagnopsida</taxon>
        <taxon>Sphagnales</taxon>
        <taxon>Sphagnaceae</taxon>
        <taxon>Sphagnum</taxon>
    </lineage>
</organism>
<reference evidence="3" key="1">
    <citation type="submission" date="2024-02" db="EMBL/GenBank/DDBJ databases">
        <authorList>
            <consortium name="ELIXIR-Norway"/>
            <consortium name="Elixir Norway"/>
        </authorList>
    </citation>
    <scope>NUCLEOTIDE SEQUENCE</scope>
</reference>
<dbReference type="Gene3D" id="1.25.40.10">
    <property type="entry name" value="Tetratricopeptide repeat domain"/>
    <property type="match status" value="1"/>
</dbReference>
<proteinExistence type="predicted"/>
<gene>
    <name evidence="3" type="ORF">CSSPJE1EN1_LOCUS21105</name>
</gene>
<evidence type="ECO:0000313" key="3">
    <source>
        <dbReference type="EMBL" id="CAK9275627.1"/>
    </source>
</evidence>
<feature type="domain" description="CHAT" evidence="2">
    <location>
        <begin position="1056"/>
        <end position="1411"/>
    </location>
</feature>
<dbReference type="Proteomes" id="UP001497444">
    <property type="component" value="Chromosome 7"/>
</dbReference>
<dbReference type="InterPro" id="IPR024983">
    <property type="entry name" value="CHAT_dom"/>
</dbReference>
<accession>A0ABP0XAD6</accession>
<dbReference type="InterPro" id="IPR011990">
    <property type="entry name" value="TPR-like_helical_dom_sf"/>
</dbReference>